<evidence type="ECO:0000313" key="2">
    <source>
        <dbReference type="Proteomes" id="UP000007039"/>
    </source>
</evidence>
<dbReference type="AlphaFoldDB" id="E4TK95"/>
<reference evidence="1 2" key="2">
    <citation type="journal article" date="2011" name="Stand. Genomic Sci.">
        <title>Complete genome sequence of Calditerrivibrio nitroreducens type strain (Yu37-1).</title>
        <authorList>
            <person name="Pitluck S."/>
            <person name="Sikorski J."/>
            <person name="Zeytun A."/>
            <person name="Lapidus A."/>
            <person name="Nolan M."/>
            <person name="Lucas S."/>
            <person name="Hammon N."/>
            <person name="Deshpande S."/>
            <person name="Cheng J.F."/>
            <person name="Tapia R."/>
            <person name="Han C."/>
            <person name="Goodwin L."/>
            <person name="Liolios K."/>
            <person name="Pagani I."/>
            <person name="Ivanova N."/>
            <person name="Mavromatis K."/>
            <person name="Pati A."/>
            <person name="Chen A."/>
            <person name="Palaniappan K."/>
            <person name="Hauser L."/>
            <person name="Chang Y.J."/>
            <person name="Jeffries C.D."/>
            <person name="Detter J.C."/>
            <person name="Brambilla E."/>
            <person name="Djao O.D."/>
            <person name="Rohde M."/>
            <person name="Spring S."/>
            <person name="Goker M."/>
            <person name="Woyke T."/>
            <person name="Bristow J."/>
            <person name="Eisen J.A."/>
            <person name="Markowitz V."/>
            <person name="Hugenholtz P."/>
            <person name="Kyrpides N.C."/>
            <person name="Klenk H.P."/>
            <person name="Land M."/>
        </authorList>
    </citation>
    <scope>NUCLEOTIDE SEQUENCE [LARGE SCALE GENOMIC DNA]</scope>
    <source>
        <strain evidence="2">DSM 19672 / NBRC 101217 / Yu37-1</strain>
        <plasmid evidence="2">Plasmid pCALNI01</plasmid>
    </source>
</reference>
<keyword evidence="1" id="KW-0614">Plasmid</keyword>
<evidence type="ECO:0000313" key="1">
    <source>
        <dbReference type="EMBL" id="ADR19967.1"/>
    </source>
</evidence>
<organism evidence="1 2">
    <name type="scientific">Calditerrivibrio nitroreducens (strain DSM 19672 / NBRC 101217 / Yu37-1)</name>
    <dbReference type="NCBI Taxonomy" id="768670"/>
    <lineage>
        <taxon>Bacteria</taxon>
        <taxon>Pseudomonadati</taxon>
        <taxon>Deferribacterota</taxon>
        <taxon>Deferribacteres</taxon>
        <taxon>Deferribacterales</taxon>
        <taxon>Calditerrivibrionaceae</taxon>
    </lineage>
</organism>
<sequence length="35" mass="4128">MRMSLKIELEFDEDELLKNKKGKIYVLLNHVPILG</sequence>
<keyword evidence="2" id="KW-1185">Reference proteome</keyword>
<dbReference type="KEGG" id="cni:Calni_2075"/>
<proteinExistence type="predicted"/>
<name>E4TK95_CALNY</name>
<protein>
    <submittedName>
        <fullName evidence="1">Uncharacterized protein</fullName>
    </submittedName>
</protein>
<dbReference type="HOGENOM" id="CLU_3363919_0_0_0"/>
<dbReference type="Proteomes" id="UP000007039">
    <property type="component" value="Plasmid pCALNI01"/>
</dbReference>
<accession>E4TK95</accession>
<gene>
    <name evidence="1" type="ordered locus">Calni_2075</name>
</gene>
<geneLocation type="plasmid" evidence="1 2">
    <name>pCALNI01</name>
</geneLocation>
<dbReference type="EMBL" id="CP002348">
    <property type="protein sequence ID" value="ADR19967.1"/>
    <property type="molecule type" value="Genomic_DNA"/>
</dbReference>
<reference key="1">
    <citation type="submission" date="2010-11" db="EMBL/GenBank/DDBJ databases">
        <title>The complete genome of plasmid of Calditerrivibrio nitroreducens DSM 19672.</title>
        <authorList>
            <consortium name="US DOE Joint Genome Institute (JGI-PGF)"/>
            <person name="Lucas S."/>
            <person name="Copeland A."/>
            <person name="Lapidus A."/>
            <person name="Bruce D."/>
            <person name="Goodwin L."/>
            <person name="Pitluck S."/>
            <person name="Kyrpides N."/>
            <person name="Mavromatis K."/>
            <person name="Ivanova N."/>
            <person name="Mikhailova N."/>
            <person name="Zeytun A."/>
            <person name="Brettin T."/>
            <person name="Detter J.C."/>
            <person name="Tapia R."/>
            <person name="Han C."/>
            <person name="Land M."/>
            <person name="Hauser L."/>
            <person name="Markowitz V."/>
            <person name="Cheng J.-F."/>
            <person name="Hugenholtz P."/>
            <person name="Woyke T."/>
            <person name="Wu D."/>
            <person name="Spring S."/>
            <person name="Schroeder M."/>
            <person name="Brambilla E."/>
            <person name="Klenk H.-P."/>
            <person name="Eisen J.A."/>
        </authorList>
    </citation>
    <scope>NUCLEOTIDE SEQUENCE</scope>
    <source>
        <strain>DSM 19672</strain>
    </source>
</reference>